<name>A0ACC1NDE2_9HYPO</name>
<comment type="caution">
    <text evidence="1">The sequence shown here is derived from an EMBL/GenBank/DDBJ whole genome shotgun (WGS) entry which is preliminary data.</text>
</comment>
<evidence type="ECO:0000313" key="2">
    <source>
        <dbReference type="Proteomes" id="UP001143910"/>
    </source>
</evidence>
<reference evidence="1" key="1">
    <citation type="submission" date="2022-08" db="EMBL/GenBank/DDBJ databases">
        <title>Genome Sequence of Lecanicillium fungicola.</title>
        <authorList>
            <person name="Buettner E."/>
        </authorList>
    </citation>
    <scope>NUCLEOTIDE SEQUENCE</scope>
    <source>
        <strain evidence="1">Babe33</strain>
    </source>
</reference>
<sequence length="349" mass="38530">MSDSKHEVSTTENVREPGKKGALKRHCQRFWWLHLIIFIVIAVFIILITIFVAIPRIAQDKINQAKLEIVSVKITNAAPNSFTMDISSTISTDGTVKANIQPFKGAMYLPDAPNKSPFTILDFPPTNANKHSWVNFTQDITVGDIDAFEQFNTWFVNNKTLNIGIKGDTRVQPAGLDKTYPVTFQKTLPTSGLNLFDGMQVIDPMVKLQVDNGSDPNFRNFWATAVLPNPSHFSLDIGNAVFDNYYYGQNLGKLYIDNLSLVPGDNRVNVTGSLDQGNILVVAAGHKPDCETGIATFTLVGSNVTRNGQEIPYFNYALAHANQTVHLNLTDTLTRSGLPVQIQCSKTAV</sequence>
<gene>
    <name evidence="1" type="ORF">NQ176_g4624</name>
</gene>
<dbReference type="EMBL" id="JANJQO010000518">
    <property type="protein sequence ID" value="KAJ2976990.1"/>
    <property type="molecule type" value="Genomic_DNA"/>
</dbReference>
<accession>A0ACC1NDE2</accession>
<dbReference type="Proteomes" id="UP001143910">
    <property type="component" value="Unassembled WGS sequence"/>
</dbReference>
<protein>
    <submittedName>
        <fullName evidence="1">Uncharacterized protein</fullName>
    </submittedName>
</protein>
<proteinExistence type="predicted"/>
<keyword evidence="2" id="KW-1185">Reference proteome</keyword>
<organism evidence="1 2">
    <name type="scientific">Zarea fungicola</name>
    <dbReference type="NCBI Taxonomy" id="93591"/>
    <lineage>
        <taxon>Eukaryota</taxon>
        <taxon>Fungi</taxon>
        <taxon>Dikarya</taxon>
        <taxon>Ascomycota</taxon>
        <taxon>Pezizomycotina</taxon>
        <taxon>Sordariomycetes</taxon>
        <taxon>Hypocreomycetidae</taxon>
        <taxon>Hypocreales</taxon>
        <taxon>Cordycipitaceae</taxon>
        <taxon>Zarea</taxon>
    </lineage>
</organism>
<evidence type="ECO:0000313" key="1">
    <source>
        <dbReference type="EMBL" id="KAJ2976990.1"/>
    </source>
</evidence>